<dbReference type="GO" id="GO:0006508">
    <property type="term" value="P:proteolysis"/>
    <property type="evidence" value="ECO:0007669"/>
    <property type="project" value="UniProtKB-KW"/>
</dbReference>
<dbReference type="GO" id="GO:0004252">
    <property type="term" value="F:serine-type endopeptidase activity"/>
    <property type="evidence" value="ECO:0007669"/>
    <property type="project" value="InterPro"/>
</dbReference>
<dbReference type="PRINTS" id="PR00723">
    <property type="entry name" value="SUBTILISIN"/>
</dbReference>
<protein>
    <submittedName>
        <fullName evidence="6">Peptidase</fullName>
    </submittedName>
</protein>
<evidence type="ECO:0000256" key="4">
    <source>
        <dbReference type="ARBA" id="ARBA00022825"/>
    </source>
</evidence>
<keyword evidence="4" id="KW-0720">Serine protease</keyword>
<proteinExistence type="inferred from homology"/>
<dbReference type="SUPFAM" id="SSF52743">
    <property type="entry name" value="Subtilisin-like"/>
    <property type="match status" value="1"/>
</dbReference>
<dbReference type="InterPro" id="IPR034074">
    <property type="entry name" value="Y4bN_pept_dom"/>
</dbReference>
<organism evidence="6 7">
    <name type="scientific">Polaribacter porphyrae</name>
    <dbReference type="NCBI Taxonomy" id="1137780"/>
    <lineage>
        <taxon>Bacteria</taxon>
        <taxon>Pseudomonadati</taxon>
        <taxon>Bacteroidota</taxon>
        <taxon>Flavobacteriia</taxon>
        <taxon>Flavobacteriales</taxon>
        <taxon>Flavobacteriaceae</taxon>
    </lineage>
</organism>
<evidence type="ECO:0000313" key="6">
    <source>
        <dbReference type="EMBL" id="PQJ80968.1"/>
    </source>
</evidence>
<dbReference type="PANTHER" id="PTHR43806">
    <property type="entry name" value="PEPTIDASE S8"/>
    <property type="match status" value="1"/>
</dbReference>
<evidence type="ECO:0000256" key="3">
    <source>
        <dbReference type="ARBA" id="ARBA00022801"/>
    </source>
</evidence>
<name>A0A2S7WTP5_9FLAO</name>
<dbReference type="EMBL" id="MSCN01000001">
    <property type="protein sequence ID" value="PQJ80968.1"/>
    <property type="molecule type" value="Genomic_DNA"/>
</dbReference>
<keyword evidence="3" id="KW-0378">Hydrolase</keyword>
<dbReference type="PANTHER" id="PTHR43806:SF11">
    <property type="entry name" value="CEREVISIN-RELATED"/>
    <property type="match status" value="1"/>
</dbReference>
<evidence type="ECO:0000313" key="7">
    <source>
        <dbReference type="Proteomes" id="UP000238882"/>
    </source>
</evidence>
<keyword evidence="7" id="KW-1185">Reference proteome</keyword>
<feature type="domain" description="Peptidase S8/S53" evidence="5">
    <location>
        <begin position="239"/>
        <end position="542"/>
    </location>
</feature>
<evidence type="ECO:0000256" key="1">
    <source>
        <dbReference type="ARBA" id="ARBA00011073"/>
    </source>
</evidence>
<dbReference type="AlphaFoldDB" id="A0A2S7WTP5"/>
<dbReference type="Pfam" id="PF00082">
    <property type="entry name" value="Peptidase_S8"/>
    <property type="match status" value="1"/>
</dbReference>
<dbReference type="InterPro" id="IPR000209">
    <property type="entry name" value="Peptidase_S8/S53_dom"/>
</dbReference>
<gene>
    <name evidence="6" type="ORF">BTO18_09520</name>
</gene>
<dbReference type="CDD" id="cd04847">
    <property type="entry name" value="Peptidases_S8_Subtilisin_like_2"/>
    <property type="match status" value="1"/>
</dbReference>
<dbReference type="InterPro" id="IPR036852">
    <property type="entry name" value="Peptidase_S8/S53_dom_sf"/>
</dbReference>
<evidence type="ECO:0000256" key="2">
    <source>
        <dbReference type="ARBA" id="ARBA00022670"/>
    </source>
</evidence>
<dbReference type="Gene3D" id="3.40.50.200">
    <property type="entry name" value="Peptidase S8/S53 domain"/>
    <property type="match status" value="1"/>
</dbReference>
<evidence type="ECO:0000259" key="5">
    <source>
        <dbReference type="Pfam" id="PF00082"/>
    </source>
</evidence>
<comment type="caution">
    <text evidence="6">The sequence shown here is derived from an EMBL/GenBank/DDBJ whole genome shotgun (WGS) entry which is preliminary data.</text>
</comment>
<dbReference type="InterPro" id="IPR050131">
    <property type="entry name" value="Peptidase_S8_subtilisin-like"/>
</dbReference>
<dbReference type="InterPro" id="IPR015500">
    <property type="entry name" value="Peptidase_S8_subtilisin-rel"/>
</dbReference>
<accession>A0A2S7WTP5</accession>
<reference evidence="6 7" key="1">
    <citation type="submission" date="2016-12" db="EMBL/GenBank/DDBJ databases">
        <title>Trade-off between light-utilization and light-protection in marine flavobacteria.</title>
        <authorList>
            <person name="Kumagai Y."/>
            <person name="Yoshizawa S."/>
            <person name="Kogure K."/>
            <person name="Iwasaki W."/>
        </authorList>
    </citation>
    <scope>NUCLEOTIDE SEQUENCE [LARGE SCALE GENOMIC DNA]</scope>
    <source>
        <strain evidence="6 7">NBRC 108759</strain>
    </source>
</reference>
<comment type="similarity">
    <text evidence="1">Belongs to the peptidase S8 family.</text>
</comment>
<keyword evidence="2" id="KW-0645">Protease</keyword>
<dbReference type="Proteomes" id="UP000238882">
    <property type="component" value="Unassembled WGS sequence"/>
</dbReference>
<sequence>MLSTRKEQKLAPIDHNVVPVFLKINPDIITSDFNLEKFGIEVISEENDGFIIGASSDRLNSLEEKIKGFVQSNHNTAKIAEFWEIIDGDFSSWKPKHILSEEMFSFWPAITDDDVFQLEVGIAFNKPVPKEPDPTKQGGEKRLQDYRKYLVERDELLMERETSFDNFISHYGFRKSTFAHLEDSFSCEVEINGKGLKDLVLNYPFVFDVSEIEEIGSIVDNSEGIGLDDFIILPPDGDSPEIGLIDSGVMENHKYLASAIKPENSISYLKNNSSTVDEVKGGGHGTKVAGAILYPYGISNISDEYQLPCFIRNLRVLNKENKLEHQFPAELMNQIVEDNYDCSVFNLSINSKVPFRKKHMSSWAATIDSLTHNHRVLFLISTGNIHPHFIRHYINEGESYPHYLNKAQCGIANPAQSSFGLVVGSINHSSFEDSNWKSLGEKNEISAFSRVGSGIWEHIKPDVVEYGGGYVCSKNGINSVKENENTSTELLRSTLNGGNAYSKDSVGTSFAIPRVTHIVARLLKLYPNEDINLIKALVVQGARLPNNLFFNPSDIGIKQLGYGVPSIERVTKNSSRRVTYYNTSNIVAEEGRIYSLKIPESLRNQADEFEILIEVTLSYTAEVRRTRQKTKSYLSTWLDWTSSYLDESMNDFTARVIKEIEEEKIETVKGSGNIIPWKIRENKDWGEVKGLNRNNSSTQKDWAIIQSYDLPEELNFSVRGHKSWDKNAEPVPFALVVSIEALSENIDVYESIRIENEIELPINV</sequence>